<dbReference type="Pfam" id="PF04820">
    <property type="entry name" value="Trp_halogenase"/>
    <property type="match status" value="2"/>
</dbReference>
<dbReference type="EMBL" id="JAENIG010000004">
    <property type="protein sequence ID" value="MBK1854912.1"/>
    <property type="molecule type" value="Genomic_DNA"/>
</dbReference>
<dbReference type="Gene3D" id="3.50.50.60">
    <property type="entry name" value="FAD/NAD(P)-binding domain"/>
    <property type="match status" value="1"/>
</dbReference>
<proteinExistence type="predicted"/>
<sequence length="430" mass="48479">MPDLHSENPAIAILGAGPAGCTLACFLALRGIPCVVFDDDKRPDLLVGESLVPAVVQTLKKLGIEERVADCSVKKPGASFFHPSDTRVHLKFTKHGKKEPGYAYNVPRPEFDNILRERAIELGVPFIHHRAKVQCSEHPQRDVELTDESLRAAGLNDHPRWLIDATGRNRLLARTLDLPADTGSRKDVAYFAHFDGFLHDEVIPGQIIISILDHGWAWRIPLRGKLSVGVVMDKKAAKKLGDTPEQRLETAIHQDPLMKDKAMHAKRITEVKTYTNYQLISQQGYGKGYILLGDAFGFVDPMLSPGLFMSLEAARLLDKHLFAKGIAPRDSDQALDRYINELRHWHQSWQKLIDQFYDGRILRMYEAGSSFAEGKRYFSPGKIMERHVRRVISSMASGNGTCSSYNQKLLEMCDKHMIWDVHDADFYAVK</sequence>
<dbReference type="SUPFAM" id="SSF51905">
    <property type="entry name" value="FAD/NAD(P)-binding domain"/>
    <property type="match status" value="1"/>
</dbReference>
<dbReference type="InterPro" id="IPR050816">
    <property type="entry name" value="Flavin-dep_Halogenase_NPB"/>
</dbReference>
<dbReference type="PRINTS" id="PR00420">
    <property type="entry name" value="RNGMNOXGNASE"/>
</dbReference>
<dbReference type="AlphaFoldDB" id="A0AAE2SDC5"/>
<dbReference type="InterPro" id="IPR006905">
    <property type="entry name" value="Flavin_halogenase"/>
</dbReference>
<name>A0AAE2SDC5_9BACT</name>
<protein>
    <submittedName>
        <fullName evidence="1">Tryptophan 7-halogenase</fullName>
    </submittedName>
</protein>
<organism evidence="1 2">
    <name type="scientific">Oceaniferula flava</name>
    <dbReference type="NCBI Taxonomy" id="2800421"/>
    <lineage>
        <taxon>Bacteria</taxon>
        <taxon>Pseudomonadati</taxon>
        <taxon>Verrucomicrobiota</taxon>
        <taxon>Verrucomicrobiia</taxon>
        <taxon>Verrucomicrobiales</taxon>
        <taxon>Verrucomicrobiaceae</taxon>
        <taxon>Oceaniferula</taxon>
    </lineage>
</organism>
<accession>A0AAE2SDC5</accession>
<evidence type="ECO:0000313" key="2">
    <source>
        <dbReference type="Proteomes" id="UP000634206"/>
    </source>
</evidence>
<keyword evidence="2" id="KW-1185">Reference proteome</keyword>
<gene>
    <name evidence="1" type="ORF">JIN83_08065</name>
</gene>
<comment type="caution">
    <text evidence="1">The sequence shown here is derived from an EMBL/GenBank/DDBJ whole genome shotgun (WGS) entry which is preliminary data.</text>
</comment>
<reference evidence="1" key="1">
    <citation type="submission" date="2021-01" db="EMBL/GenBank/DDBJ databases">
        <title>Modified the classification status of verrucomicrobia.</title>
        <authorList>
            <person name="Feng X."/>
        </authorList>
    </citation>
    <scope>NUCLEOTIDE SEQUENCE</scope>
    <source>
        <strain evidence="1">5K15</strain>
    </source>
</reference>
<evidence type="ECO:0000313" key="1">
    <source>
        <dbReference type="EMBL" id="MBK1854912.1"/>
    </source>
</evidence>
<dbReference type="Proteomes" id="UP000634206">
    <property type="component" value="Unassembled WGS sequence"/>
</dbReference>
<dbReference type="InterPro" id="IPR036188">
    <property type="entry name" value="FAD/NAD-bd_sf"/>
</dbReference>
<dbReference type="PANTHER" id="PTHR43747">
    <property type="entry name" value="FAD-BINDING PROTEIN"/>
    <property type="match status" value="1"/>
</dbReference>
<dbReference type="PANTHER" id="PTHR43747:SF1">
    <property type="entry name" value="SLR1998 PROTEIN"/>
    <property type="match status" value="1"/>
</dbReference>
<dbReference type="RefSeq" id="WP_309489523.1">
    <property type="nucleotide sequence ID" value="NZ_JAENIG010000004.1"/>
</dbReference>
<dbReference type="GO" id="GO:0004497">
    <property type="term" value="F:monooxygenase activity"/>
    <property type="evidence" value="ECO:0007669"/>
    <property type="project" value="InterPro"/>
</dbReference>